<evidence type="ECO:0000256" key="18">
    <source>
        <dbReference type="PIRSR" id="PIRSR600823-4"/>
    </source>
</evidence>
<feature type="binding site" evidence="17">
    <location>
        <position position="192"/>
    </location>
    <ligand>
        <name>Ca(2+)</name>
        <dbReference type="ChEBI" id="CHEBI:29108"/>
        <label>2</label>
    </ligand>
</feature>
<evidence type="ECO:0000256" key="6">
    <source>
        <dbReference type="ARBA" id="ARBA00022559"/>
    </source>
</evidence>
<sequence length="319" mass="34065">MGSTIRVFILSLISIFALASEAQLSPFFYAITCPSLQGIVRISMRQAIANEPRMGASILRLFFHDCFVNGCDASILLDDTASFTGEKNAFPNRNSARGFEVVDTIKANVEAACSGIVSCADILALAAREAVFLLGGPSWVVPLGRRDATTTSQSAANTNLPPPTANLTTLISMFAAKGLNARDMTALSGAHTIGQARCTTFRAHIYNETNINANFAATLQASCPSLASGTGDDNLATLDLQSPNRFDNGYFQGLVARHGLLHSDQELFNSGSQDGLVRLYSFSFRAFAKDFANGMVKMGNISPLTGSNGEIRKNCRIAN</sequence>
<evidence type="ECO:0000256" key="4">
    <source>
        <dbReference type="ARBA" id="ARBA00006873"/>
    </source>
</evidence>
<dbReference type="PRINTS" id="PR00458">
    <property type="entry name" value="PEROXIDASE"/>
</dbReference>
<comment type="similarity">
    <text evidence="20">Belongs to the peroxidase family. Classical plant (class III) peroxidase subfamily.</text>
</comment>
<evidence type="ECO:0000313" key="23">
    <source>
        <dbReference type="Proteomes" id="UP001153076"/>
    </source>
</evidence>
<feature type="chain" id="PRO_5040542391" description="Peroxidase" evidence="20">
    <location>
        <begin position="20"/>
        <end position="319"/>
    </location>
</feature>
<evidence type="ECO:0000259" key="21">
    <source>
        <dbReference type="PROSITE" id="PS50873"/>
    </source>
</evidence>
<keyword evidence="14" id="KW-0325">Glycoprotein</keyword>
<evidence type="ECO:0000256" key="1">
    <source>
        <dbReference type="ARBA" id="ARBA00000189"/>
    </source>
</evidence>
<feature type="active site" description="Proton acceptor" evidence="15">
    <location>
        <position position="64"/>
    </location>
</feature>
<evidence type="ECO:0000256" key="13">
    <source>
        <dbReference type="ARBA" id="ARBA00023157"/>
    </source>
</evidence>
<feature type="binding site" evidence="17">
    <location>
        <position position="74"/>
    </location>
    <ligand>
        <name>Ca(2+)</name>
        <dbReference type="ChEBI" id="CHEBI:29108"/>
        <label>1</label>
    </ligand>
</feature>
<dbReference type="FunFam" id="1.10.520.10:FF:000009">
    <property type="entry name" value="Peroxidase"/>
    <property type="match status" value="1"/>
</dbReference>
<dbReference type="GO" id="GO:0005576">
    <property type="term" value="C:extracellular region"/>
    <property type="evidence" value="ECO:0007669"/>
    <property type="project" value="UniProtKB-SubCell"/>
</dbReference>
<keyword evidence="8 17" id="KW-0479">Metal-binding</keyword>
<evidence type="ECO:0000256" key="7">
    <source>
        <dbReference type="ARBA" id="ARBA00022617"/>
    </source>
</evidence>
<dbReference type="OrthoDB" id="2113341at2759"/>
<keyword evidence="11 20" id="KW-0560">Oxidoreductase</keyword>
<dbReference type="InterPro" id="IPR002016">
    <property type="entry name" value="Haem_peroxidase"/>
</dbReference>
<comment type="catalytic activity">
    <reaction evidence="1 20">
        <text>2 a phenolic donor + H2O2 = 2 a phenolic radical donor + 2 H2O</text>
        <dbReference type="Rhea" id="RHEA:56136"/>
        <dbReference type="ChEBI" id="CHEBI:15377"/>
        <dbReference type="ChEBI" id="CHEBI:16240"/>
        <dbReference type="ChEBI" id="CHEBI:139520"/>
        <dbReference type="ChEBI" id="CHEBI:139521"/>
        <dbReference type="EC" id="1.11.1.7"/>
    </reaction>
</comment>
<feature type="disulfide bond" evidence="19">
    <location>
        <begin position="198"/>
        <end position="223"/>
    </location>
</feature>
<feature type="binding site" evidence="17">
    <location>
        <position position="239"/>
    </location>
    <ligand>
        <name>Ca(2+)</name>
        <dbReference type="ChEBI" id="CHEBI:29108"/>
        <label>2</label>
    </ligand>
</feature>
<evidence type="ECO:0000256" key="10">
    <source>
        <dbReference type="ARBA" id="ARBA00022837"/>
    </source>
</evidence>
<dbReference type="PROSITE" id="PS00436">
    <property type="entry name" value="PEROXIDASE_2"/>
    <property type="match status" value="1"/>
</dbReference>
<dbReference type="PRINTS" id="PR00461">
    <property type="entry name" value="PLPEROXIDASE"/>
</dbReference>
<dbReference type="InterPro" id="IPR019793">
    <property type="entry name" value="Peroxidases_heam-ligand_BS"/>
</dbReference>
<comment type="cofactor">
    <cofactor evidence="17 20">
        <name>Ca(2+)</name>
        <dbReference type="ChEBI" id="CHEBI:29108"/>
    </cofactor>
    <text evidence="17 20">Binds 2 calcium ions per subunit.</text>
</comment>
<feature type="binding site" evidence="17">
    <location>
        <position position="72"/>
    </location>
    <ligand>
        <name>Ca(2+)</name>
        <dbReference type="ChEBI" id="CHEBI:29108"/>
        <label>1</label>
    </ligand>
</feature>
<feature type="binding site" evidence="17">
    <location>
        <position position="65"/>
    </location>
    <ligand>
        <name>Ca(2+)</name>
        <dbReference type="ChEBI" id="CHEBI:29108"/>
        <label>1</label>
    </ligand>
</feature>
<comment type="similarity">
    <text evidence="4">Belongs to the peroxidase family. Ascorbate peroxidase subfamily.</text>
</comment>
<organism evidence="22 23">
    <name type="scientific">Carnegiea gigantea</name>
    <dbReference type="NCBI Taxonomy" id="171969"/>
    <lineage>
        <taxon>Eukaryota</taxon>
        <taxon>Viridiplantae</taxon>
        <taxon>Streptophyta</taxon>
        <taxon>Embryophyta</taxon>
        <taxon>Tracheophyta</taxon>
        <taxon>Spermatophyta</taxon>
        <taxon>Magnoliopsida</taxon>
        <taxon>eudicotyledons</taxon>
        <taxon>Gunneridae</taxon>
        <taxon>Pentapetalae</taxon>
        <taxon>Caryophyllales</taxon>
        <taxon>Cactineae</taxon>
        <taxon>Cactaceae</taxon>
        <taxon>Cactoideae</taxon>
        <taxon>Echinocereeae</taxon>
        <taxon>Carnegiea</taxon>
    </lineage>
</organism>
<dbReference type="PROSITE" id="PS00435">
    <property type="entry name" value="PEROXIDASE_1"/>
    <property type="match status" value="1"/>
</dbReference>
<dbReference type="Gene3D" id="1.10.420.10">
    <property type="entry name" value="Peroxidase, domain 2"/>
    <property type="match status" value="1"/>
</dbReference>
<dbReference type="PANTHER" id="PTHR31388:SF5">
    <property type="entry name" value="PEROXIDASE"/>
    <property type="match status" value="1"/>
</dbReference>
<evidence type="ECO:0000256" key="14">
    <source>
        <dbReference type="ARBA" id="ARBA00023180"/>
    </source>
</evidence>
<keyword evidence="23" id="KW-1185">Reference proteome</keyword>
<name>A0A9Q1GV16_9CARY</name>
<keyword evidence="13 19" id="KW-1015">Disulfide bond</keyword>
<keyword evidence="7 20" id="KW-0349">Heme</keyword>
<proteinExistence type="inferred from homology"/>
<dbReference type="InterPro" id="IPR019794">
    <property type="entry name" value="Peroxidases_AS"/>
</dbReference>
<evidence type="ECO:0000256" key="19">
    <source>
        <dbReference type="PIRSR" id="PIRSR600823-5"/>
    </source>
</evidence>
<feature type="site" description="Transition state stabilizer" evidence="18">
    <location>
        <position position="60"/>
    </location>
</feature>
<comment type="function">
    <text evidence="2">Removal of H(2)O(2), oxidation of toxic reductants, biosynthesis and degradation of lignin, suberization, auxin catabolism, response to environmental stresses such as wounding, pathogen attack and oxidative stress. These functions might be dependent on each isozyme/isoform in each plant tissue.</text>
</comment>
<evidence type="ECO:0000256" key="12">
    <source>
        <dbReference type="ARBA" id="ARBA00023004"/>
    </source>
</evidence>
<evidence type="ECO:0000256" key="15">
    <source>
        <dbReference type="PIRSR" id="PIRSR600823-1"/>
    </source>
</evidence>
<dbReference type="InterPro" id="IPR033905">
    <property type="entry name" value="Secretory_peroxidase"/>
</dbReference>
<dbReference type="Pfam" id="PF00141">
    <property type="entry name" value="peroxidase"/>
    <property type="match status" value="1"/>
</dbReference>
<dbReference type="InterPro" id="IPR010255">
    <property type="entry name" value="Haem_peroxidase_sf"/>
</dbReference>
<comment type="cofactor">
    <cofactor evidence="17 20">
        <name>heme b</name>
        <dbReference type="ChEBI" id="CHEBI:60344"/>
    </cofactor>
    <text evidence="17 20">Binds 1 heme b (iron(II)-protoporphyrin IX) group per subunit.</text>
</comment>
<dbReference type="EMBL" id="JAKOGI010001016">
    <property type="protein sequence ID" value="KAJ8428377.1"/>
    <property type="molecule type" value="Genomic_DNA"/>
</dbReference>
<evidence type="ECO:0000256" key="16">
    <source>
        <dbReference type="PIRSR" id="PIRSR600823-2"/>
    </source>
</evidence>
<gene>
    <name evidence="22" type="ORF">Cgig2_012524</name>
</gene>
<evidence type="ECO:0000256" key="2">
    <source>
        <dbReference type="ARBA" id="ARBA00002322"/>
    </source>
</evidence>
<keyword evidence="20" id="KW-0964">Secreted</keyword>
<comment type="caution">
    <text evidence="22">The sequence shown here is derived from an EMBL/GenBank/DDBJ whole genome shotgun (WGS) entry which is preliminary data.</text>
</comment>
<accession>A0A9Q1GV16</accession>
<feature type="binding site" evidence="17">
    <location>
        <position position="247"/>
    </location>
    <ligand>
        <name>Ca(2+)</name>
        <dbReference type="ChEBI" id="CHEBI:29108"/>
        <label>2</label>
    </ligand>
</feature>
<feature type="domain" description="Plant heme peroxidase family profile" evidence="21">
    <location>
        <begin position="23"/>
        <end position="319"/>
    </location>
</feature>
<evidence type="ECO:0000256" key="9">
    <source>
        <dbReference type="ARBA" id="ARBA00022729"/>
    </source>
</evidence>
<feature type="binding site" evidence="16">
    <location>
        <position position="161"/>
    </location>
    <ligand>
        <name>substrate</name>
    </ligand>
</feature>
<feature type="disulfide bond" evidence="19">
    <location>
        <begin position="119"/>
        <end position="315"/>
    </location>
</feature>
<dbReference type="Proteomes" id="UP001153076">
    <property type="component" value="Unassembled WGS sequence"/>
</dbReference>
<dbReference type="SUPFAM" id="SSF48113">
    <property type="entry name" value="Heme-dependent peroxidases"/>
    <property type="match status" value="1"/>
</dbReference>
<keyword evidence="12 17" id="KW-0408">Iron</keyword>
<dbReference type="EC" id="1.11.1.7" evidence="5 20"/>
<protein>
    <recommendedName>
        <fullName evidence="5 20">Peroxidase</fullName>
        <ecNumber evidence="5 20">1.11.1.7</ecNumber>
    </recommendedName>
</protein>
<feature type="disulfide bond" evidence="19">
    <location>
        <begin position="33"/>
        <end position="113"/>
    </location>
</feature>
<dbReference type="PROSITE" id="PS50873">
    <property type="entry name" value="PEROXIDASE_4"/>
    <property type="match status" value="1"/>
</dbReference>
<evidence type="ECO:0000256" key="8">
    <source>
        <dbReference type="ARBA" id="ARBA00022723"/>
    </source>
</evidence>
<dbReference type="GO" id="GO:0046872">
    <property type="term" value="F:metal ion binding"/>
    <property type="evidence" value="ECO:0007669"/>
    <property type="project" value="UniProtKB-UniRule"/>
</dbReference>
<evidence type="ECO:0000256" key="5">
    <source>
        <dbReference type="ARBA" id="ARBA00012313"/>
    </source>
</evidence>
<keyword evidence="9 20" id="KW-0732">Signal</keyword>
<evidence type="ECO:0000256" key="3">
    <source>
        <dbReference type="ARBA" id="ARBA00004613"/>
    </source>
</evidence>
<dbReference type="CDD" id="cd00693">
    <property type="entry name" value="secretory_peroxidase"/>
    <property type="match status" value="1"/>
</dbReference>
<dbReference type="InterPro" id="IPR000823">
    <property type="entry name" value="Peroxidase_pln"/>
</dbReference>
<feature type="binding site" description="axial binding residue" evidence="17">
    <location>
        <position position="191"/>
    </location>
    <ligand>
        <name>heme b</name>
        <dbReference type="ChEBI" id="CHEBI:60344"/>
    </ligand>
    <ligandPart>
        <name>Fe</name>
        <dbReference type="ChEBI" id="CHEBI:18248"/>
    </ligandPart>
</feature>
<keyword evidence="6 20" id="KW-0575">Peroxidase</keyword>
<evidence type="ECO:0000313" key="22">
    <source>
        <dbReference type="EMBL" id="KAJ8428377.1"/>
    </source>
</evidence>
<evidence type="ECO:0000256" key="17">
    <source>
        <dbReference type="PIRSR" id="PIRSR600823-3"/>
    </source>
</evidence>
<dbReference type="GO" id="GO:0006979">
    <property type="term" value="P:response to oxidative stress"/>
    <property type="evidence" value="ECO:0007669"/>
    <property type="project" value="UniProtKB-UniRule"/>
</dbReference>
<comment type="subcellular location">
    <subcellularLocation>
        <location evidence="3 20">Secreted</location>
    </subcellularLocation>
</comment>
<reference evidence="22" key="1">
    <citation type="submission" date="2022-04" db="EMBL/GenBank/DDBJ databases">
        <title>Carnegiea gigantea Genome sequencing and assembly v2.</title>
        <authorList>
            <person name="Copetti D."/>
            <person name="Sanderson M.J."/>
            <person name="Burquez A."/>
            <person name="Wojciechowski M.F."/>
        </authorList>
    </citation>
    <scope>NUCLEOTIDE SEQUENCE</scope>
    <source>
        <strain evidence="22">SGP5-SGP5p</strain>
        <tissue evidence="22">Aerial part</tissue>
    </source>
</reference>
<evidence type="ECO:0000256" key="20">
    <source>
        <dbReference type="RuleBase" id="RU362060"/>
    </source>
</evidence>
<dbReference type="GO" id="GO:0140825">
    <property type="term" value="F:lactoperoxidase activity"/>
    <property type="evidence" value="ECO:0007669"/>
    <property type="project" value="UniProtKB-EC"/>
</dbReference>
<evidence type="ECO:0000256" key="11">
    <source>
        <dbReference type="ARBA" id="ARBA00023002"/>
    </source>
</evidence>
<feature type="signal peptide" evidence="20">
    <location>
        <begin position="1"/>
        <end position="19"/>
    </location>
</feature>
<feature type="binding site" evidence="17">
    <location>
        <position position="70"/>
    </location>
    <ligand>
        <name>Ca(2+)</name>
        <dbReference type="ChEBI" id="CHEBI:29108"/>
        <label>1</label>
    </ligand>
</feature>
<dbReference type="GO" id="GO:0020037">
    <property type="term" value="F:heme binding"/>
    <property type="evidence" value="ECO:0007669"/>
    <property type="project" value="UniProtKB-UniRule"/>
</dbReference>
<feature type="binding site" evidence="17">
    <location>
        <position position="68"/>
    </location>
    <ligand>
        <name>Ca(2+)</name>
        <dbReference type="ChEBI" id="CHEBI:29108"/>
        <label>1</label>
    </ligand>
</feature>
<keyword evidence="20" id="KW-0376">Hydrogen peroxide</keyword>
<dbReference type="GO" id="GO:0042744">
    <property type="term" value="P:hydrogen peroxide catabolic process"/>
    <property type="evidence" value="ECO:0007669"/>
    <property type="project" value="UniProtKB-KW"/>
</dbReference>
<dbReference type="PANTHER" id="PTHR31388">
    <property type="entry name" value="PEROXIDASE 72-RELATED"/>
    <property type="match status" value="1"/>
</dbReference>
<dbReference type="AlphaFoldDB" id="A0A9Q1GV16"/>
<dbReference type="FunFam" id="1.10.420.10:FF:000006">
    <property type="entry name" value="Peroxidase"/>
    <property type="match status" value="1"/>
</dbReference>
<feature type="disulfide bond" evidence="19">
    <location>
        <begin position="66"/>
        <end position="71"/>
    </location>
</feature>
<feature type="binding site" evidence="17">
    <location>
        <position position="86"/>
    </location>
    <ligand>
        <name>Ca(2+)</name>
        <dbReference type="ChEBI" id="CHEBI:29108"/>
        <label>1</label>
    </ligand>
</feature>
<keyword evidence="10 17" id="KW-0106">Calcium</keyword>
<dbReference type="Gene3D" id="1.10.520.10">
    <property type="match status" value="1"/>
</dbReference>